<dbReference type="PANTHER" id="PTHR23322:SF93">
    <property type="entry name" value="UBX DOMAIN-CONTAINING PROTEIN 8"/>
    <property type="match status" value="1"/>
</dbReference>
<evidence type="ECO:0000313" key="5">
    <source>
        <dbReference type="Proteomes" id="UP000242188"/>
    </source>
</evidence>
<keyword evidence="2" id="KW-0472">Membrane</keyword>
<evidence type="ECO:0000259" key="3">
    <source>
        <dbReference type="PROSITE" id="PS50033"/>
    </source>
</evidence>
<reference evidence="4 5" key="1">
    <citation type="journal article" date="2017" name="Nat. Ecol. Evol.">
        <title>Scallop genome provides insights into evolution of bilaterian karyotype and development.</title>
        <authorList>
            <person name="Wang S."/>
            <person name="Zhang J."/>
            <person name="Jiao W."/>
            <person name="Li J."/>
            <person name="Xun X."/>
            <person name="Sun Y."/>
            <person name="Guo X."/>
            <person name="Huan P."/>
            <person name="Dong B."/>
            <person name="Zhang L."/>
            <person name="Hu X."/>
            <person name="Sun X."/>
            <person name="Wang J."/>
            <person name="Zhao C."/>
            <person name="Wang Y."/>
            <person name="Wang D."/>
            <person name="Huang X."/>
            <person name="Wang R."/>
            <person name="Lv J."/>
            <person name="Li Y."/>
            <person name="Zhang Z."/>
            <person name="Liu B."/>
            <person name="Lu W."/>
            <person name="Hui Y."/>
            <person name="Liang J."/>
            <person name="Zhou Z."/>
            <person name="Hou R."/>
            <person name="Li X."/>
            <person name="Liu Y."/>
            <person name="Li H."/>
            <person name="Ning X."/>
            <person name="Lin Y."/>
            <person name="Zhao L."/>
            <person name="Xing Q."/>
            <person name="Dou J."/>
            <person name="Li Y."/>
            <person name="Mao J."/>
            <person name="Guo H."/>
            <person name="Dou H."/>
            <person name="Li T."/>
            <person name="Mu C."/>
            <person name="Jiang W."/>
            <person name="Fu Q."/>
            <person name="Fu X."/>
            <person name="Miao Y."/>
            <person name="Liu J."/>
            <person name="Yu Q."/>
            <person name="Li R."/>
            <person name="Liao H."/>
            <person name="Li X."/>
            <person name="Kong Y."/>
            <person name="Jiang Z."/>
            <person name="Chourrout D."/>
            <person name="Li R."/>
            <person name="Bao Z."/>
        </authorList>
    </citation>
    <scope>NUCLEOTIDE SEQUENCE [LARGE SCALE GENOMIC DNA]</scope>
    <source>
        <strain evidence="4 5">PY_sf001</strain>
    </source>
</reference>
<feature type="region of interest" description="Disordered" evidence="1">
    <location>
        <begin position="174"/>
        <end position="195"/>
    </location>
</feature>
<dbReference type="Gene3D" id="3.10.20.90">
    <property type="entry name" value="Phosphatidylinositol 3-kinase Catalytic Subunit, Chain A, domain 1"/>
    <property type="match status" value="1"/>
</dbReference>
<dbReference type="Pfam" id="PF00789">
    <property type="entry name" value="UBX"/>
    <property type="match status" value="1"/>
</dbReference>
<sequence length="276" mass="32020">MAYGKLLIGMSIIGCFIYFRTDPAAFLKTGIKILIGLGMVTFVIQYIWSRISGSFKRWMASPALHASNENEEDKLSKLNVLKKEARSQVQKEHLQKAESYKDRILRPREEAKKRQKEEDYYKFMGPAWKGEGQILGGEVLVDNEGEKRPSESAARHRHLPENINEEVLQVARQELQRQNRKKRKLPDEPPEGAPDCVLVTLRTPIGDLRQRRFKQTDTIQHVLDYMTYIGFHQKMYTLATTYPRQCLSDQREVTLVDMGFKTRTTLNVEEKDLDSE</sequence>
<dbReference type="Proteomes" id="UP000242188">
    <property type="component" value="Unassembled WGS sequence"/>
</dbReference>
<keyword evidence="2" id="KW-0812">Transmembrane</keyword>
<keyword evidence="2" id="KW-1133">Transmembrane helix</keyword>
<evidence type="ECO:0000256" key="2">
    <source>
        <dbReference type="SAM" id="Phobius"/>
    </source>
</evidence>
<feature type="transmembrane region" description="Helical" evidence="2">
    <location>
        <begin position="31"/>
        <end position="49"/>
    </location>
</feature>
<evidence type="ECO:0000313" key="4">
    <source>
        <dbReference type="EMBL" id="OWF49588.1"/>
    </source>
</evidence>
<accession>A0A210QLG0</accession>
<dbReference type="InterPro" id="IPR001012">
    <property type="entry name" value="UBX_dom"/>
</dbReference>
<keyword evidence="5" id="KW-1185">Reference proteome</keyword>
<evidence type="ECO:0000256" key="1">
    <source>
        <dbReference type="SAM" id="MobiDB-lite"/>
    </source>
</evidence>
<dbReference type="STRING" id="6573.A0A210QLG0"/>
<organism evidence="4 5">
    <name type="scientific">Mizuhopecten yessoensis</name>
    <name type="common">Japanese scallop</name>
    <name type="synonym">Patinopecten yessoensis</name>
    <dbReference type="NCBI Taxonomy" id="6573"/>
    <lineage>
        <taxon>Eukaryota</taxon>
        <taxon>Metazoa</taxon>
        <taxon>Spiralia</taxon>
        <taxon>Lophotrochozoa</taxon>
        <taxon>Mollusca</taxon>
        <taxon>Bivalvia</taxon>
        <taxon>Autobranchia</taxon>
        <taxon>Pteriomorphia</taxon>
        <taxon>Pectinida</taxon>
        <taxon>Pectinoidea</taxon>
        <taxon>Pectinidae</taxon>
        <taxon>Mizuhopecten</taxon>
    </lineage>
</organism>
<dbReference type="InterPro" id="IPR029071">
    <property type="entry name" value="Ubiquitin-like_domsf"/>
</dbReference>
<dbReference type="AlphaFoldDB" id="A0A210QLG0"/>
<name>A0A210QLG0_MIZYE</name>
<gene>
    <name evidence="4" type="ORF">KP79_PYT05792</name>
</gene>
<comment type="caution">
    <text evidence="4">The sequence shown here is derived from an EMBL/GenBank/DDBJ whole genome shotgun (WGS) entry which is preliminary data.</text>
</comment>
<dbReference type="SUPFAM" id="SSF54236">
    <property type="entry name" value="Ubiquitin-like"/>
    <property type="match status" value="1"/>
</dbReference>
<dbReference type="PROSITE" id="PS50033">
    <property type="entry name" value="UBX"/>
    <property type="match status" value="1"/>
</dbReference>
<feature type="region of interest" description="Disordered" evidence="1">
    <location>
        <begin position="91"/>
        <end position="111"/>
    </location>
</feature>
<protein>
    <submittedName>
        <fullName evidence="4">UBX domain-containing protein 8</fullName>
    </submittedName>
</protein>
<dbReference type="PANTHER" id="PTHR23322">
    <property type="entry name" value="FAS-ASSOCIATED PROTEIN"/>
    <property type="match status" value="1"/>
</dbReference>
<dbReference type="OrthoDB" id="1920064at2759"/>
<dbReference type="EMBL" id="NEDP02003059">
    <property type="protein sequence ID" value="OWF49588.1"/>
    <property type="molecule type" value="Genomic_DNA"/>
</dbReference>
<dbReference type="GO" id="GO:0043130">
    <property type="term" value="F:ubiquitin binding"/>
    <property type="evidence" value="ECO:0007669"/>
    <property type="project" value="TreeGrafter"/>
</dbReference>
<proteinExistence type="predicted"/>
<feature type="domain" description="UBX" evidence="3">
    <location>
        <begin position="192"/>
        <end position="268"/>
    </location>
</feature>
<dbReference type="InterPro" id="IPR050730">
    <property type="entry name" value="UBX_domain-protein"/>
</dbReference>